<organism evidence="5">
    <name type="scientific">Tanacetum cinerariifolium</name>
    <name type="common">Dalmatian daisy</name>
    <name type="synonym">Chrysanthemum cinerariifolium</name>
    <dbReference type="NCBI Taxonomy" id="118510"/>
    <lineage>
        <taxon>Eukaryota</taxon>
        <taxon>Viridiplantae</taxon>
        <taxon>Streptophyta</taxon>
        <taxon>Embryophyta</taxon>
        <taxon>Tracheophyta</taxon>
        <taxon>Spermatophyta</taxon>
        <taxon>Magnoliopsida</taxon>
        <taxon>eudicotyledons</taxon>
        <taxon>Gunneridae</taxon>
        <taxon>Pentapetalae</taxon>
        <taxon>asterids</taxon>
        <taxon>campanulids</taxon>
        <taxon>Asterales</taxon>
        <taxon>Asteraceae</taxon>
        <taxon>Asteroideae</taxon>
        <taxon>Anthemideae</taxon>
        <taxon>Anthemidinae</taxon>
        <taxon>Tanacetum</taxon>
    </lineage>
</organism>
<dbReference type="GO" id="GO:0005975">
    <property type="term" value="P:carbohydrate metabolic process"/>
    <property type="evidence" value="ECO:0007669"/>
    <property type="project" value="InterPro"/>
</dbReference>
<accession>A0A699T9I0</accession>
<feature type="chain" id="PRO_5025653307" evidence="4">
    <location>
        <begin position="27"/>
        <end position="137"/>
    </location>
</feature>
<protein>
    <submittedName>
        <fullName evidence="5">Glycoside hydrolase family 43</fullName>
    </submittedName>
</protein>
<dbReference type="InterPro" id="IPR051795">
    <property type="entry name" value="Glycosyl_Hydrlase_43"/>
</dbReference>
<evidence type="ECO:0000256" key="4">
    <source>
        <dbReference type="SAM" id="SignalP"/>
    </source>
</evidence>
<dbReference type="EMBL" id="BKCJ011218289">
    <property type="protein sequence ID" value="GFD05434.1"/>
    <property type="molecule type" value="Genomic_DNA"/>
</dbReference>
<feature type="non-terminal residue" evidence="5">
    <location>
        <position position="137"/>
    </location>
</feature>
<comment type="caution">
    <text evidence="5">The sequence shown here is derived from an EMBL/GenBank/DDBJ whole genome shotgun (WGS) entry which is preliminary data.</text>
</comment>
<reference evidence="5" key="1">
    <citation type="journal article" date="2019" name="Sci. Rep.">
        <title>Draft genome of Tanacetum cinerariifolium, the natural source of mosquito coil.</title>
        <authorList>
            <person name="Yamashiro T."/>
            <person name="Shiraishi A."/>
            <person name="Satake H."/>
            <person name="Nakayama K."/>
        </authorList>
    </citation>
    <scope>NUCLEOTIDE SEQUENCE</scope>
</reference>
<keyword evidence="2 5" id="KW-0378">Hydrolase</keyword>
<dbReference type="PANTHER" id="PTHR42812">
    <property type="entry name" value="BETA-XYLOSIDASE"/>
    <property type="match status" value="1"/>
</dbReference>
<feature type="signal peptide" evidence="4">
    <location>
        <begin position="1"/>
        <end position="26"/>
    </location>
</feature>
<evidence type="ECO:0000256" key="1">
    <source>
        <dbReference type="ARBA" id="ARBA00009865"/>
    </source>
</evidence>
<sequence length="137" mass="14648">MRFLPGWLRAAAALPLLWLPIAGCKTAGVPHGATPSTPAASSAALPAVSAVWVADQGDGTYKNPVLHADYSDPDVVRVGSDYYLTASSFQDIPGLPILHSRDLVNWELLSYALPRQQPAAVFDVPQHGYGVWAPCLR</sequence>
<dbReference type="Pfam" id="PF04616">
    <property type="entry name" value="Glyco_hydro_43"/>
    <property type="match status" value="1"/>
</dbReference>
<keyword evidence="3" id="KW-0326">Glycosidase</keyword>
<dbReference type="PANTHER" id="PTHR42812:SF12">
    <property type="entry name" value="BETA-XYLOSIDASE-RELATED"/>
    <property type="match status" value="1"/>
</dbReference>
<evidence type="ECO:0000313" key="5">
    <source>
        <dbReference type="EMBL" id="GFD05434.1"/>
    </source>
</evidence>
<gene>
    <name evidence="5" type="ORF">Tci_877403</name>
</gene>
<dbReference type="SUPFAM" id="SSF75005">
    <property type="entry name" value="Arabinanase/levansucrase/invertase"/>
    <property type="match status" value="1"/>
</dbReference>
<dbReference type="AlphaFoldDB" id="A0A699T9I0"/>
<keyword evidence="4" id="KW-0732">Signal</keyword>
<dbReference type="GO" id="GO:0004553">
    <property type="term" value="F:hydrolase activity, hydrolyzing O-glycosyl compounds"/>
    <property type="evidence" value="ECO:0007669"/>
    <property type="project" value="InterPro"/>
</dbReference>
<dbReference type="Gene3D" id="2.115.10.20">
    <property type="entry name" value="Glycosyl hydrolase domain, family 43"/>
    <property type="match status" value="1"/>
</dbReference>
<name>A0A699T9I0_TANCI</name>
<dbReference type="InterPro" id="IPR006710">
    <property type="entry name" value="Glyco_hydro_43"/>
</dbReference>
<dbReference type="InterPro" id="IPR023296">
    <property type="entry name" value="Glyco_hydro_beta-prop_sf"/>
</dbReference>
<evidence type="ECO:0000256" key="2">
    <source>
        <dbReference type="ARBA" id="ARBA00022801"/>
    </source>
</evidence>
<proteinExistence type="inferred from homology"/>
<comment type="similarity">
    <text evidence="1">Belongs to the glycosyl hydrolase 43 family.</text>
</comment>
<evidence type="ECO:0000256" key="3">
    <source>
        <dbReference type="ARBA" id="ARBA00023295"/>
    </source>
</evidence>